<keyword evidence="3" id="KW-1185">Reference proteome</keyword>
<dbReference type="PANTHER" id="PTHR34144:SF2">
    <property type="entry name" value="CAPSULAR ASSOCIATED PROTEIN"/>
    <property type="match status" value="1"/>
</dbReference>
<name>A0AAD6TUH1_9AGAR</name>
<evidence type="ECO:0000313" key="3">
    <source>
        <dbReference type="Proteomes" id="UP001222325"/>
    </source>
</evidence>
<feature type="compositionally biased region" description="Acidic residues" evidence="1">
    <location>
        <begin position="493"/>
        <end position="503"/>
    </location>
</feature>
<evidence type="ECO:0000256" key="1">
    <source>
        <dbReference type="SAM" id="MobiDB-lite"/>
    </source>
</evidence>
<feature type="region of interest" description="Disordered" evidence="1">
    <location>
        <begin position="580"/>
        <end position="609"/>
    </location>
</feature>
<dbReference type="InterPro" id="IPR021047">
    <property type="entry name" value="Mannosyltransferase_CMT1"/>
</dbReference>
<reference evidence="2" key="1">
    <citation type="submission" date="2023-03" db="EMBL/GenBank/DDBJ databases">
        <title>Massive genome expansion in bonnet fungi (Mycena s.s.) driven by repeated elements and novel gene families across ecological guilds.</title>
        <authorList>
            <consortium name="Lawrence Berkeley National Laboratory"/>
            <person name="Harder C.B."/>
            <person name="Miyauchi S."/>
            <person name="Viragh M."/>
            <person name="Kuo A."/>
            <person name="Thoen E."/>
            <person name="Andreopoulos B."/>
            <person name="Lu D."/>
            <person name="Skrede I."/>
            <person name="Drula E."/>
            <person name="Henrissat B."/>
            <person name="Morin E."/>
            <person name="Kohler A."/>
            <person name="Barry K."/>
            <person name="LaButti K."/>
            <person name="Morin E."/>
            <person name="Salamov A."/>
            <person name="Lipzen A."/>
            <person name="Mereny Z."/>
            <person name="Hegedus B."/>
            <person name="Baldrian P."/>
            <person name="Stursova M."/>
            <person name="Weitz H."/>
            <person name="Taylor A."/>
            <person name="Grigoriev I.V."/>
            <person name="Nagy L.G."/>
            <person name="Martin F."/>
            <person name="Kauserud H."/>
        </authorList>
    </citation>
    <scope>NUCLEOTIDE SEQUENCE</scope>
    <source>
        <strain evidence="2">CBHHK173m</strain>
    </source>
</reference>
<feature type="region of interest" description="Disordered" evidence="1">
    <location>
        <begin position="467"/>
        <end position="517"/>
    </location>
</feature>
<evidence type="ECO:0000313" key="2">
    <source>
        <dbReference type="EMBL" id="KAJ7076038.1"/>
    </source>
</evidence>
<comment type="caution">
    <text evidence="2">The sequence shown here is derived from an EMBL/GenBank/DDBJ whole genome shotgun (WGS) entry which is preliminary data.</text>
</comment>
<protein>
    <submittedName>
        <fullName evidence="2">Glycosyltransferase family 69 protein</fullName>
    </submittedName>
</protein>
<accession>A0AAD6TUH1</accession>
<dbReference type="Pfam" id="PF11735">
    <property type="entry name" value="CAP59_mtransfer"/>
    <property type="match status" value="1"/>
</dbReference>
<gene>
    <name evidence="2" type="ORF">B0H15DRAFT_791064</name>
</gene>
<dbReference type="PANTHER" id="PTHR34144">
    <property type="entry name" value="CHROMOSOME 8, WHOLE GENOME SHOTGUN SEQUENCE"/>
    <property type="match status" value="1"/>
</dbReference>
<sequence length="609" mass="68355">MIALRRRSLSRVFFIAICAFVARWLFFSNSSATSSAYASHQIQEHNFIERATRPDKSLNVQKHQFLQARMGRDERDELMGDVIRNGVDDYWERFQMPYMMSKDTSSMDAQHVVGAIDQLLSLNGWVAALCPTLTRPFGQNKYENAYDDLVREDHLYYIAIVIHSADHFLVDQLAVIVQMAKRLGTNNLFVSMLDYDSTDSTETLTDLCEAVLTLLGVPFRIRRVPGMTEDPSSAYYPLEEAHMRNLALEPLRELLQKRAIRFHRVIWLKGFTCPNDILETIKVSFVNEAAMVCGMDWAEHNGFFIFSDRWRTRDIDGDQFRQSKSSSKAEAVPPRDRLGASRYAQHLPFQVFCCESGTHVVDPEQSYYKGLVYRAGTDFHNLSRAEAVPMRDPDAPCLDSSQAWFCRDLWVRSARDAMDEVDLVNNHAAAPVVRRAAAAPLEMPVVEVAARDPLMLDAQVQAAAGQAQAAAGRRQPAGPGVDADANAGSDYDAMPEEEGEPQEPQEPPLSDPVHLSMPNSVFRPARILVNPRCPTTYAGVSHKQLALDLFGSGEDDAPHVGVGKYVLDDWEGAPESFVCQEQRQTGGRKATKTQRRLGFSIHDGLQRPV</sequence>
<dbReference type="EMBL" id="JARJCN010000086">
    <property type="protein sequence ID" value="KAJ7076038.1"/>
    <property type="molecule type" value="Genomic_DNA"/>
</dbReference>
<organism evidence="2 3">
    <name type="scientific">Mycena belliarum</name>
    <dbReference type="NCBI Taxonomy" id="1033014"/>
    <lineage>
        <taxon>Eukaryota</taxon>
        <taxon>Fungi</taxon>
        <taxon>Dikarya</taxon>
        <taxon>Basidiomycota</taxon>
        <taxon>Agaricomycotina</taxon>
        <taxon>Agaricomycetes</taxon>
        <taxon>Agaricomycetidae</taxon>
        <taxon>Agaricales</taxon>
        <taxon>Marasmiineae</taxon>
        <taxon>Mycenaceae</taxon>
        <taxon>Mycena</taxon>
    </lineage>
</organism>
<dbReference type="AlphaFoldDB" id="A0AAD6TUH1"/>
<proteinExistence type="predicted"/>
<dbReference type="Proteomes" id="UP001222325">
    <property type="component" value="Unassembled WGS sequence"/>
</dbReference>
<feature type="compositionally biased region" description="Low complexity" evidence="1">
    <location>
        <begin position="467"/>
        <end position="481"/>
    </location>
</feature>